<dbReference type="RefSeq" id="WP_203901263.1">
    <property type="nucleotide sequence ID" value="NZ_BOPF01000017.1"/>
</dbReference>
<protein>
    <recommendedName>
        <fullName evidence="1">Cupin type-2 domain-containing protein</fullName>
    </recommendedName>
</protein>
<dbReference type="Pfam" id="PF07883">
    <property type="entry name" value="Cupin_2"/>
    <property type="match status" value="1"/>
</dbReference>
<sequence length="111" mass="11437">MQIVSGAGAFTPSNDPAKTANYVEHLSVPDLSVGTYSIAAGGADGQGPHTEDEIYVVTAGRARLVTESGEADAVPGAVLFVPAGEVHRFVEISEDFAALVIFGPAEYSRAT</sequence>
<keyword evidence="3" id="KW-1185">Reference proteome</keyword>
<evidence type="ECO:0000313" key="2">
    <source>
        <dbReference type="EMBL" id="GIJ47756.1"/>
    </source>
</evidence>
<dbReference type="Proteomes" id="UP000619260">
    <property type="component" value="Unassembled WGS sequence"/>
</dbReference>
<dbReference type="Gene3D" id="2.60.120.10">
    <property type="entry name" value="Jelly Rolls"/>
    <property type="match status" value="1"/>
</dbReference>
<dbReference type="SUPFAM" id="SSF51182">
    <property type="entry name" value="RmlC-like cupins"/>
    <property type="match status" value="1"/>
</dbReference>
<name>A0A8J4DS38_9ACTN</name>
<dbReference type="AlphaFoldDB" id="A0A8J4DS38"/>
<reference evidence="2" key="1">
    <citation type="submission" date="2021-01" db="EMBL/GenBank/DDBJ databases">
        <title>Whole genome shotgun sequence of Virgisporangium aliadipatigenens NBRC 105644.</title>
        <authorList>
            <person name="Komaki H."/>
            <person name="Tamura T."/>
        </authorList>
    </citation>
    <scope>NUCLEOTIDE SEQUENCE</scope>
    <source>
        <strain evidence="2">NBRC 105644</strain>
    </source>
</reference>
<dbReference type="InterPro" id="IPR011051">
    <property type="entry name" value="RmlC_Cupin_sf"/>
</dbReference>
<accession>A0A8J4DS38</accession>
<dbReference type="InterPro" id="IPR013096">
    <property type="entry name" value="Cupin_2"/>
</dbReference>
<dbReference type="EMBL" id="BOPF01000017">
    <property type="protein sequence ID" value="GIJ47756.1"/>
    <property type="molecule type" value="Genomic_DNA"/>
</dbReference>
<proteinExistence type="predicted"/>
<comment type="caution">
    <text evidence="2">The sequence shown here is derived from an EMBL/GenBank/DDBJ whole genome shotgun (WGS) entry which is preliminary data.</text>
</comment>
<organism evidence="2 3">
    <name type="scientific">Virgisporangium aliadipatigenens</name>
    <dbReference type="NCBI Taxonomy" id="741659"/>
    <lineage>
        <taxon>Bacteria</taxon>
        <taxon>Bacillati</taxon>
        <taxon>Actinomycetota</taxon>
        <taxon>Actinomycetes</taxon>
        <taxon>Micromonosporales</taxon>
        <taxon>Micromonosporaceae</taxon>
        <taxon>Virgisporangium</taxon>
    </lineage>
</organism>
<feature type="domain" description="Cupin type-2" evidence="1">
    <location>
        <begin position="37"/>
        <end position="101"/>
    </location>
</feature>
<gene>
    <name evidence="2" type="ORF">Val02_46420</name>
</gene>
<evidence type="ECO:0000313" key="3">
    <source>
        <dbReference type="Proteomes" id="UP000619260"/>
    </source>
</evidence>
<evidence type="ECO:0000259" key="1">
    <source>
        <dbReference type="Pfam" id="PF07883"/>
    </source>
</evidence>
<dbReference type="InterPro" id="IPR014710">
    <property type="entry name" value="RmlC-like_jellyroll"/>
</dbReference>